<dbReference type="SMART" id="SM00382">
    <property type="entry name" value="AAA"/>
    <property type="match status" value="1"/>
</dbReference>
<evidence type="ECO:0000256" key="4">
    <source>
        <dbReference type="SAM" id="MobiDB-lite"/>
    </source>
</evidence>
<dbReference type="InterPro" id="IPR017871">
    <property type="entry name" value="ABC_transporter-like_CS"/>
</dbReference>
<organism evidence="6 7">
    <name type="scientific">Oceanobacter antarcticus</name>
    <dbReference type="NCBI Taxonomy" id="3133425"/>
    <lineage>
        <taxon>Bacteria</taxon>
        <taxon>Pseudomonadati</taxon>
        <taxon>Pseudomonadota</taxon>
        <taxon>Gammaproteobacteria</taxon>
        <taxon>Oceanospirillales</taxon>
        <taxon>Oceanospirillaceae</taxon>
        <taxon>Oceanobacter</taxon>
    </lineage>
</organism>
<dbReference type="InterPro" id="IPR003439">
    <property type="entry name" value="ABC_transporter-like_ATP-bd"/>
</dbReference>
<accession>A0ABW8NHD7</accession>
<sequence length="260" mass="27712">MTAVLPLPEPVLVVPALELRGVSKVYGSGDMAVAALSQVNVQLQAGQMAGLLGPSGAGKSTLLMMAGLLDEPTEGEVWLHGQLASGARATIGDHRAFRRACIGFVFQKPNLIPFLTGLENVLLALDINGQRGAPASARAMELLNYLEVAHRRDNLPSQLSGGEQQRIAIARALANRPPLLLADEPTAALDSQRGRQVMTLFQRVAKDTGAAVLVVTHDHRSLDLFDRIFEMDDGCLTERPGGSSRTGTEAGAMEWNATFP</sequence>
<evidence type="ECO:0000256" key="3">
    <source>
        <dbReference type="ARBA" id="ARBA00022840"/>
    </source>
</evidence>
<dbReference type="InterPro" id="IPR003593">
    <property type="entry name" value="AAA+_ATPase"/>
</dbReference>
<gene>
    <name evidence="6" type="ORF">WG929_08195</name>
</gene>
<dbReference type="RefSeq" id="WP_416205669.1">
    <property type="nucleotide sequence ID" value="NZ_JBBKTX010000008.1"/>
</dbReference>
<dbReference type="PROSITE" id="PS50893">
    <property type="entry name" value="ABC_TRANSPORTER_2"/>
    <property type="match status" value="1"/>
</dbReference>
<keyword evidence="2" id="KW-0547">Nucleotide-binding</keyword>
<evidence type="ECO:0000259" key="5">
    <source>
        <dbReference type="PROSITE" id="PS50893"/>
    </source>
</evidence>
<keyword evidence="7" id="KW-1185">Reference proteome</keyword>
<dbReference type="CDD" id="cd03255">
    <property type="entry name" value="ABC_MJ0796_LolCDE_FtsE"/>
    <property type="match status" value="1"/>
</dbReference>
<dbReference type="GO" id="GO:0005524">
    <property type="term" value="F:ATP binding"/>
    <property type="evidence" value="ECO:0007669"/>
    <property type="project" value="UniProtKB-KW"/>
</dbReference>
<comment type="caution">
    <text evidence="6">The sequence shown here is derived from an EMBL/GenBank/DDBJ whole genome shotgun (WGS) entry which is preliminary data.</text>
</comment>
<feature type="domain" description="ABC transporter" evidence="5">
    <location>
        <begin position="17"/>
        <end position="258"/>
    </location>
</feature>
<feature type="region of interest" description="Disordered" evidence="4">
    <location>
        <begin position="238"/>
        <end position="260"/>
    </location>
</feature>
<dbReference type="InterPro" id="IPR015854">
    <property type="entry name" value="ABC_transpr_LolD-like"/>
</dbReference>
<dbReference type="PANTHER" id="PTHR24220:SF86">
    <property type="entry name" value="ABC TRANSPORTER ABCH.1"/>
    <property type="match status" value="1"/>
</dbReference>
<dbReference type="PROSITE" id="PS00211">
    <property type="entry name" value="ABC_TRANSPORTER_1"/>
    <property type="match status" value="1"/>
</dbReference>
<dbReference type="InterPro" id="IPR027417">
    <property type="entry name" value="P-loop_NTPase"/>
</dbReference>
<evidence type="ECO:0000313" key="6">
    <source>
        <dbReference type="EMBL" id="MFK4752388.1"/>
    </source>
</evidence>
<reference evidence="6 7" key="1">
    <citation type="submission" date="2024-03" db="EMBL/GenBank/DDBJ databases">
        <title>High-quality draft genome sequence of Oceanobacter sp. wDCs-4.</title>
        <authorList>
            <person name="Dong C."/>
        </authorList>
    </citation>
    <scope>NUCLEOTIDE SEQUENCE [LARGE SCALE GENOMIC DNA]</scope>
    <source>
        <strain evidence="7">wDCs-4</strain>
    </source>
</reference>
<evidence type="ECO:0000256" key="2">
    <source>
        <dbReference type="ARBA" id="ARBA00022741"/>
    </source>
</evidence>
<protein>
    <submittedName>
        <fullName evidence="6">ABC transporter ATP-binding protein</fullName>
    </submittedName>
</protein>
<name>A0ABW8NHD7_9GAMM</name>
<keyword evidence="1" id="KW-0813">Transport</keyword>
<dbReference type="EMBL" id="JBBKTX010000008">
    <property type="protein sequence ID" value="MFK4752388.1"/>
    <property type="molecule type" value="Genomic_DNA"/>
</dbReference>
<dbReference type="Pfam" id="PF00005">
    <property type="entry name" value="ABC_tran"/>
    <property type="match status" value="1"/>
</dbReference>
<evidence type="ECO:0000313" key="7">
    <source>
        <dbReference type="Proteomes" id="UP001620597"/>
    </source>
</evidence>
<dbReference type="InterPro" id="IPR017911">
    <property type="entry name" value="MacB-like_ATP-bd"/>
</dbReference>
<dbReference type="PANTHER" id="PTHR24220">
    <property type="entry name" value="IMPORT ATP-BINDING PROTEIN"/>
    <property type="match status" value="1"/>
</dbReference>
<dbReference type="Proteomes" id="UP001620597">
    <property type="component" value="Unassembled WGS sequence"/>
</dbReference>
<proteinExistence type="predicted"/>
<dbReference type="SUPFAM" id="SSF52540">
    <property type="entry name" value="P-loop containing nucleoside triphosphate hydrolases"/>
    <property type="match status" value="1"/>
</dbReference>
<keyword evidence="3 6" id="KW-0067">ATP-binding</keyword>
<dbReference type="Gene3D" id="3.40.50.300">
    <property type="entry name" value="P-loop containing nucleotide triphosphate hydrolases"/>
    <property type="match status" value="1"/>
</dbReference>
<evidence type="ECO:0000256" key="1">
    <source>
        <dbReference type="ARBA" id="ARBA00022448"/>
    </source>
</evidence>